<dbReference type="PANTHER" id="PTHR43194:SF2">
    <property type="entry name" value="PEROXISOMAL MEMBRANE PROTEIN LPX1"/>
    <property type="match status" value="1"/>
</dbReference>
<dbReference type="Pfam" id="PF12697">
    <property type="entry name" value="Abhydrolase_6"/>
    <property type="match status" value="1"/>
</dbReference>
<dbReference type="RefSeq" id="WP_011779377.1">
    <property type="nucleotide sequence ID" value="NC_008726.1"/>
</dbReference>
<reference evidence="2" key="1">
    <citation type="submission" date="2006-12" db="EMBL/GenBank/DDBJ databases">
        <title>Complete sequence of Mycobacterium vanbaalenii PYR-1.</title>
        <authorList>
            <consortium name="US DOE Joint Genome Institute"/>
            <person name="Copeland A."/>
            <person name="Lucas S."/>
            <person name="Lapidus A."/>
            <person name="Barry K."/>
            <person name="Detter J.C."/>
            <person name="Glavina del Rio T."/>
            <person name="Hammon N."/>
            <person name="Israni S."/>
            <person name="Dalin E."/>
            <person name="Tice H."/>
            <person name="Pitluck S."/>
            <person name="Singan V."/>
            <person name="Schmutz J."/>
            <person name="Larimer F."/>
            <person name="Land M."/>
            <person name="Hauser L."/>
            <person name="Kyrpides N."/>
            <person name="Anderson I.J."/>
            <person name="Miller C."/>
            <person name="Richardson P."/>
        </authorList>
    </citation>
    <scope>NUCLEOTIDE SEQUENCE [LARGE SCALE GENOMIC DNA]</scope>
    <source>
        <strain evidence="2">PYR-1</strain>
    </source>
</reference>
<feature type="domain" description="AB hydrolase-1" evidence="1">
    <location>
        <begin position="18"/>
        <end position="248"/>
    </location>
</feature>
<dbReference type="EMBL" id="CP000511">
    <property type="protein sequence ID" value="ABM12963.1"/>
    <property type="molecule type" value="Genomic_DNA"/>
</dbReference>
<dbReference type="eggNOG" id="COG2267">
    <property type="taxonomic scope" value="Bacteria"/>
</dbReference>
<name>A1T713_MYCVP</name>
<sequence>MLEVIDKGACSESHPVPLLFVHGAWHAAWCWDEHFLDFFADKGFRALAVSLRGHGNSPSPKPLRTCSLADYLDDVDSVVDTLPTTPVLIGHSMGGFIVQKYLEAHQAPAGVLIASAPQRGSFAFTMRLTRRHPWLTTKGLITGNALLPVGTPELARESFFSSQTPESDVVRYAARLNGESQRVAIDTIWMLPRPKRVTTPLLILGAECDRSILSKEVRTTANAYRTEAEIFPDMGHDMMLEPGWAAVAERIHTWLEMRDLRPHRGEPDQQETTPTG</sequence>
<gene>
    <name evidence="2" type="ordered locus">Mvan_2148</name>
</gene>
<dbReference type="InterPro" id="IPR000073">
    <property type="entry name" value="AB_hydrolase_1"/>
</dbReference>
<keyword evidence="3" id="KW-1185">Reference proteome</keyword>
<dbReference type="ESTHER" id="mycvp-a1t713">
    <property type="family name" value="6_AlphaBeta_hydrolase"/>
</dbReference>
<dbReference type="InterPro" id="IPR029058">
    <property type="entry name" value="AB_hydrolase_fold"/>
</dbReference>
<dbReference type="HOGENOM" id="CLU_051715_0_1_11"/>
<dbReference type="SUPFAM" id="SSF53474">
    <property type="entry name" value="alpha/beta-Hydrolases"/>
    <property type="match status" value="1"/>
</dbReference>
<dbReference type="GO" id="GO:0016787">
    <property type="term" value="F:hydrolase activity"/>
    <property type="evidence" value="ECO:0007669"/>
    <property type="project" value="UniProtKB-KW"/>
</dbReference>
<protein>
    <submittedName>
        <fullName evidence="2">Alpha/beta hydrolase fold protein</fullName>
    </submittedName>
</protein>
<accession>A1T713</accession>
<dbReference type="InterPro" id="IPR050228">
    <property type="entry name" value="Carboxylesterase_BioH"/>
</dbReference>
<dbReference type="Gene3D" id="3.40.50.1820">
    <property type="entry name" value="alpha/beta hydrolase"/>
    <property type="match status" value="1"/>
</dbReference>
<evidence type="ECO:0000313" key="3">
    <source>
        <dbReference type="Proteomes" id="UP000009159"/>
    </source>
</evidence>
<proteinExistence type="predicted"/>
<dbReference type="Proteomes" id="UP000009159">
    <property type="component" value="Chromosome"/>
</dbReference>
<dbReference type="AlphaFoldDB" id="A1T713"/>
<dbReference type="STRING" id="350058.Mvan_2148"/>
<dbReference type="PANTHER" id="PTHR43194">
    <property type="entry name" value="HYDROLASE ALPHA/BETA FOLD FAMILY"/>
    <property type="match status" value="1"/>
</dbReference>
<evidence type="ECO:0000313" key="2">
    <source>
        <dbReference type="EMBL" id="ABM12963.1"/>
    </source>
</evidence>
<keyword evidence="2" id="KW-0378">Hydrolase</keyword>
<organism evidence="2 3">
    <name type="scientific">Mycolicibacterium vanbaalenii (strain DSM 7251 / JCM 13017 / BCRC 16820 / KCTC 9966 / NRRL B-24157 / PYR-1)</name>
    <name type="common">Mycobacterium vanbaalenii</name>
    <dbReference type="NCBI Taxonomy" id="350058"/>
    <lineage>
        <taxon>Bacteria</taxon>
        <taxon>Bacillati</taxon>
        <taxon>Actinomycetota</taxon>
        <taxon>Actinomycetes</taxon>
        <taxon>Mycobacteriales</taxon>
        <taxon>Mycobacteriaceae</taxon>
        <taxon>Mycolicibacterium</taxon>
    </lineage>
</organism>
<dbReference type="KEGG" id="mva:Mvan_2148"/>
<evidence type="ECO:0000259" key="1">
    <source>
        <dbReference type="Pfam" id="PF12697"/>
    </source>
</evidence>